<gene>
    <name evidence="1" type="ORF">EYH02_04815</name>
</gene>
<dbReference type="Proteomes" id="UP000605805">
    <property type="component" value="Unassembled WGS sequence"/>
</dbReference>
<sequence length="212" mass="24231">MGFSEDILSDIELLLAKAGYKRIDGIVGKAVALYRMKNIPLNHILAEVLLAHYLASQGYDAVDIEHTVGSAKCDVYAYQKRVAHCIEIEFGFVPPKHILNSYEYALARHIKKAVQLRKNGVTLISFAYPRNYVPPIPLELLRPPSLRSVDRLHRLIALVRKYAPLDEEEEKVLAQLQIHSVFIFDFTTARVVRLIPQTVEMLITLYESFLTW</sequence>
<accession>A0A832YYQ3</accession>
<reference evidence="1" key="1">
    <citation type="journal article" date="2020" name="ISME J.">
        <title>Gammaproteobacteria mediating utilization of methyl-, sulfur- and petroleum organic compounds in deep ocean hydrothermal plumes.</title>
        <authorList>
            <person name="Zhou Z."/>
            <person name="Liu Y."/>
            <person name="Pan J."/>
            <person name="Cron B.R."/>
            <person name="Toner B.M."/>
            <person name="Anantharaman K."/>
            <person name="Breier J.A."/>
            <person name="Dick G.J."/>
            <person name="Li M."/>
        </authorList>
    </citation>
    <scope>NUCLEOTIDE SEQUENCE</scope>
    <source>
        <strain evidence="1">SZUA-1435</strain>
    </source>
</reference>
<dbReference type="EMBL" id="DQTV01000090">
    <property type="protein sequence ID" value="HIP57371.1"/>
    <property type="molecule type" value="Genomic_DNA"/>
</dbReference>
<evidence type="ECO:0000313" key="1">
    <source>
        <dbReference type="EMBL" id="HIP57371.1"/>
    </source>
</evidence>
<comment type="caution">
    <text evidence="1">The sequence shown here is derived from an EMBL/GenBank/DDBJ whole genome shotgun (WGS) entry which is preliminary data.</text>
</comment>
<organism evidence="1 2">
    <name type="scientific">Ignisphaera aggregans</name>
    <dbReference type="NCBI Taxonomy" id="334771"/>
    <lineage>
        <taxon>Archaea</taxon>
        <taxon>Thermoproteota</taxon>
        <taxon>Thermoprotei</taxon>
        <taxon>Desulfurococcales</taxon>
        <taxon>Desulfurococcaceae</taxon>
        <taxon>Ignisphaera</taxon>
    </lineage>
</organism>
<protein>
    <submittedName>
        <fullName evidence="1">Uncharacterized protein</fullName>
    </submittedName>
</protein>
<proteinExistence type="predicted"/>
<dbReference type="AlphaFoldDB" id="A0A832YYQ3"/>
<name>A0A832YYQ3_9CREN</name>
<evidence type="ECO:0000313" key="2">
    <source>
        <dbReference type="Proteomes" id="UP000605805"/>
    </source>
</evidence>